<name>A0A077LTJ2_9MICO</name>
<dbReference type="Proteomes" id="UP000035721">
    <property type="component" value="Unassembled WGS sequence"/>
</dbReference>
<keyword evidence="3" id="KW-1185">Reference proteome</keyword>
<gene>
    <name evidence="2" type="ORF">BN12_150047</name>
</gene>
<dbReference type="AlphaFoldDB" id="A0A077LTJ2"/>
<accession>A0A077LTJ2</accession>
<keyword evidence="1" id="KW-0812">Transmembrane</keyword>
<keyword evidence="1" id="KW-0472">Membrane</keyword>
<evidence type="ECO:0000313" key="2">
    <source>
        <dbReference type="EMBL" id="CCH76873.1"/>
    </source>
</evidence>
<dbReference type="RefSeq" id="WP_048550120.1">
    <property type="nucleotide sequence ID" value="NZ_HF570958.1"/>
</dbReference>
<dbReference type="STRING" id="1194083.BN12_150047"/>
<keyword evidence="1" id="KW-1133">Transmembrane helix</keyword>
<dbReference type="EMBL" id="CAJB01000057">
    <property type="protein sequence ID" value="CCH76873.1"/>
    <property type="molecule type" value="Genomic_DNA"/>
</dbReference>
<sequence>MIGDQDGSRDVRSEYARHRRRVRVGQVLLALAAIMAAVHLVAHLTSSPSGSVDLLAGYPMAAMLFLVGAVLAGRADPTRG</sequence>
<feature type="transmembrane region" description="Helical" evidence="1">
    <location>
        <begin position="22"/>
        <end position="42"/>
    </location>
</feature>
<protein>
    <submittedName>
        <fullName evidence="2">Uncharacterized protein</fullName>
    </submittedName>
</protein>
<evidence type="ECO:0000313" key="3">
    <source>
        <dbReference type="Proteomes" id="UP000035721"/>
    </source>
</evidence>
<comment type="caution">
    <text evidence="2">The sequence shown here is derived from an EMBL/GenBank/DDBJ whole genome shotgun (WGS) entry which is preliminary data.</text>
</comment>
<evidence type="ECO:0000256" key="1">
    <source>
        <dbReference type="SAM" id="Phobius"/>
    </source>
</evidence>
<proteinExistence type="predicted"/>
<feature type="transmembrane region" description="Helical" evidence="1">
    <location>
        <begin position="54"/>
        <end position="73"/>
    </location>
</feature>
<reference evidence="2 3" key="1">
    <citation type="journal article" date="2013" name="ISME J.">
        <title>A metabolic model for members of the genus Tetrasphaera involved in enhanced biological phosphorus removal.</title>
        <authorList>
            <person name="Kristiansen R."/>
            <person name="Nguyen H.T.T."/>
            <person name="Saunders A.M."/>
            <person name="Nielsen J.L."/>
            <person name="Wimmer R."/>
            <person name="Le V.Q."/>
            <person name="McIlroy S.J."/>
            <person name="Petrovski S."/>
            <person name="Seviour R.J."/>
            <person name="Calteau A."/>
            <person name="Nielsen K.L."/>
            <person name="Nielsen P.H."/>
        </authorList>
    </citation>
    <scope>NUCLEOTIDE SEQUENCE [LARGE SCALE GENOMIC DNA]</scope>
    <source>
        <strain evidence="2 3">T1-X7</strain>
    </source>
</reference>
<organism evidence="2 3">
    <name type="scientific">Nostocoides japonicum T1-X7</name>
    <dbReference type="NCBI Taxonomy" id="1194083"/>
    <lineage>
        <taxon>Bacteria</taxon>
        <taxon>Bacillati</taxon>
        <taxon>Actinomycetota</taxon>
        <taxon>Actinomycetes</taxon>
        <taxon>Micrococcales</taxon>
        <taxon>Intrasporangiaceae</taxon>
        <taxon>Nostocoides</taxon>
    </lineage>
</organism>